<dbReference type="Gene3D" id="1.20.120.20">
    <property type="entry name" value="Apolipoprotein"/>
    <property type="match status" value="1"/>
</dbReference>
<feature type="transmembrane region" description="Helical" evidence="2">
    <location>
        <begin position="687"/>
        <end position="710"/>
    </location>
</feature>
<feature type="transmembrane region" description="Helical" evidence="2">
    <location>
        <begin position="563"/>
        <end position="585"/>
    </location>
</feature>
<organism evidence="3 4">
    <name type="scientific">Rossellomorea vietnamensis</name>
    <dbReference type="NCBI Taxonomy" id="218284"/>
    <lineage>
        <taxon>Bacteria</taxon>
        <taxon>Bacillati</taxon>
        <taxon>Bacillota</taxon>
        <taxon>Bacilli</taxon>
        <taxon>Bacillales</taxon>
        <taxon>Bacillaceae</taxon>
        <taxon>Rossellomorea</taxon>
    </lineage>
</organism>
<keyword evidence="2" id="KW-1133">Transmembrane helix</keyword>
<keyword evidence="2" id="KW-0812">Transmembrane</keyword>
<protein>
    <submittedName>
        <fullName evidence="3">Replication protein</fullName>
    </submittedName>
</protein>
<evidence type="ECO:0000256" key="2">
    <source>
        <dbReference type="SAM" id="Phobius"/>
    </source>
</evidence>
<evidence type="ECO:0000256" key="1">
    <source>
        <dbReference type="SAM" id="Coils"/>
    </source>
</evidence>
<keyword evidence="1" id="KW-0175">Coiled coil</keyword>
<evidence type="ECO:0000313" key="4">
    <source>
        <dbReference type="Proteomes" id="UP000465062"/>
    </source>
</evidence>
<dbReference type="RefSeq" id="WP_159363382.1">
    <property type="nucleotide sequence ID" value="NZ_CP047395.1"/>
</dbReference>
<reference evidence="3 4" key="1">
    <citation type="submission" date="2019-06" db="EMBL/GenBank/DDBJ databases">
        <title>An operon consisting of a P-type ATPase gene and a transcriptional regular gene given the different cadmium resistance in Bacillus vietamensis 151-6 and Bacillus marisflavi 151-25.</title>
        <authorList>
            <person name="Yu X."/>
        </authorList>
    </citation>
    <scope>NUCLEOTIDE SEQUENCE [LARGE SCALE GENOMIC DNA]</scope>
    <source>
        <strain evidence="3 4">151-6</strain>
        <plasmid evidence="3 4">p6</plasmid>
    </source>
</reference>
<dbReference type="EMBL" id="CP047395">
    <property type="protein sequence ID" value="QHE63959.1"/>
    <property type="molecule type" value="Genomic_DNA"/>
</dbReference>
<dbReference type="PANTHER" id="PTHR37813">
    <property type="entry name" value="FELS-2 PROPHAGE PROTEIN"/>
    <property type="match status" value="1"/>
</dbReference>
<gene>
    <name evidence="3" type="ORF">FHE72_23495</name>
</gene>
<dbReference type="KEGG" id="bvq:FHE72_23495"/>
<sequence length="937" mass="101820">MARQPETRVKFSIFNEEFNQGIAEIGRESTKLRKEFKLQEEQLKLNGTQSEKFEAKLMYLSKQYALTEQKVRDTSQQLAKAKTVYGENSEEARKLANQLLDYQIAQQKLENQISSSRNEQKKYKKSLQDVERLLEATETSAEDFANMVGPELAEAMARGKASTKQLEFAFRKLSREAVGSETDIHQIRQALSALDNGSSINSVRQDLNRLSRDADDARGSVRELGSELGGLAGGIAAGVGIGEAISQSLDASTLKTKIDVSFNVPEESKKEIFEVVRNIEAYGIDAEASLEGVRKQWALNKEASDEVNASVVEGAGTIAYSYSEIDFSELIQETNEIGSALNISNLEALGLVNSLLETGFPPGEIDIIAEYGTQLQRAGYSAEQVQNIFAAGINTKSWNVDTLLDGIKEGRIQMADFGSGLNENLKDILAKTDISAKQFQKWGKTIAGGGEDGQVAMLEVTKALANVKDETDRNQLGTKMFGTLWEEQGQNIIDTLLNAEKGTADLSKGVDELNKDTQKIDNSPMKQLSQAVQDLKVALDPLLSILASVVSSVADWVTNNPTLAATITAIVSVIGILVGICMALAPVFVTLSGIASILGVSIGAIAWPVLAVIAVIAAVIAIGIALWKNWDTIRVMAAVIWEGIKLAISIAVTAIKAILTVTWNVIKAITIGLFNGLKLYFTTVWNIYKTIFTVAVSTIKAVITTGWNVIKSLTVTVFNIIKTVISTVWNGIKSTISIVVNGIISTISSVWNGIRSITSSVFQSVKSSVTSIWNGIKNSITNPIQSAKDKVLGIISAIKSAFRNMKITIPKPKLPKVDISKGIKTIAGIDIPYPKFDVTWHKTGGVFTKPVVAGNSGFGDVEEGIVPFEGPHAMRIAKLIAEAQNQLGSASDHLVEKAIQNYVKVSVNPSNIFMDNRLVGKATWRVVREEWKRDERG</sequence>
<geneLocation type="plasmid" evidence="3 4">
    <name>p6</name>
</geneLocation>
<keyword evidence="3" id="KW-0614">Plasmid</keyword>
<proteinExistence type="predicted"/>
<keyword evidence="2" id="KW-0472">Membrane</keyword>
<feature type="coiled-coil region" evidence="1">
    <location>
        <begin position="92"/>
        <end position="126"/>
    </location>
</feature>
<name>A0A6I6UUY8_9BACI</name>
<dbReference type="Proteomes" id="UP000465062">
    <property type="component" value="Plasmid p6"/>
</dbReference>
<feature type="transmembrane region" description="Helical" evidence="2">
    <location>
        <begin position="597"/>
        <end position="626"/>
    </location>
</feature>
<dbReference type="AlphaFoldDB" id="A0A6I6UUY8"/>
<dbReference type="PANTHER" id="PTHR37813:SF1">
    <property type="entry name" value="FELS-2 PROPHAGE PROTEIN"/>
    <property type="match status" value="1"/>
</dbReference>
<evidence type="ECO:0000313" key="3">
    <source>
        <dbReference type="EMBL" id="QHE63959.1"/>
    </source>
</evidence>
<accession>A0A6I6UUY8</accession>